<dbReference type="InterPro" id="IPR037185">
    <property type="entry name" value="EmrE-like"/>
</dbReference>
<evidence type="ECO:0000256" key="1">
    <source>
        <dbReference type="ARBA" id="ARBA00004651"/>
    </source>
</evidence>
<keyword evidence="6 8" id="KW-0472">Membrane</keyword>
<keyword evidence="3" id="KW-1003">Cell membrane</keyword>
<comment type="caution">
    <text evidence="9">The sequence shown here is derived from an EMBL/GenBank/DDBJ whole genome shotgun (WGS) entry which is preliminary data.</text>
</comment>
<evidence type="ECO:0000256" key="2">
    <source>
        <dbReference type="ARBA" id="ARBA00022448"/>
    </source>
</evidence>
<evidence type="ECO:0000256" key="6">
    <source>
        <dbReference type="ARBA" id="ARBA00023136"/>
    </source>
</evidence>
<evidence type="ECO:0000256" key="3">
    <source>
        <dbReference type="ARBA" id="ARBA00022475"/>
    </source>
</evidence>
<feature type="transmembrane region" description="Helical" evidence="8">
    <location>
        <begin position="46"/>
        <end position="64"/>
    </location>
</feature>
<dbReference type="GO" id="GO:0022857">
    <property type="term" value="F:transmembrane transporter activity"/>
    <property type="evidence" value="ECO:0007669"/>
    <property type="project" value="InterPro"/>
</dbReference>
<feature type="transmembrane region" description="Helical" evidence="8">
    <location>
        <begin position="71"/>
        <end position="92"/>
    </location>
</feature>
<dbReference type="PANTHER" id="PTHR30561:SF1">
    <property type="entry name" value="MULTIDRUG TRANSPORTER EMRE"/>
    <property type="match status" value="1"/>
</dbReference>
<dbReference type="AlphaFoldDB" id="A0A0R1QI90"/>
<keyword evidence="10" id="KW-1185">Reference proteome</keyword>
<dbReference type="InterPro" id="IPR000390">
    <property type="entry name" value="Small_drug/metabolite_transptr"/>
</dbReference>
<name>A0A0R1QI90_9LACO</name>
<dbReference type="InterPro" id="IPR045324">
    <property type="entry name" value="Small_multidrug_res"/>
</dbReference>
<evidence type="ECO:0000256" key="5">
    <source>
        <dbReference type="ARBA" id="ARBA00022989"/>
    </source>
</evidence>
<dbReference type="GO" id="GO:0005886">
    <property type="term" value="C:plasma membrane"/>
    <property type="evidence" value="ECO:0007669"/>
    <property type="project" value="UniProtKB-SubCell"/>
</dbReference>
<accession>A0A0R1QI90</accession>
<evidence type="ECO:0000256" key="7">
    <source>
        <dbReference type="RuleBase" id="RU003942"/>
    </source>
</evidence>
<proteinExistence type="inferred from homology"/>
<dbReference type="PATRIC" id="fig|1423770.3.peg.2165"/>
<dbReference type="EMBL" id="AZEZ01000039">
    <property type="protein sequence ID" value="KRL44544.1"/>
    <property type="molecule type" value="Genomic_DNA"/>
</dbReference>
<dbReference type="Pfam" id="PF00893">
    <property type="entry name" value="Multi_Drug_Res"/>
    <property type="match status" value="1"/>
</dbReference>
<dbReference type="SUPFAM" id="SSF103481">
    <property type="entry name" value="Multidrug resistance efflux transporter EmrE"/>
    <property type="match status" value="1"/>
</dbReference>
<protein>
    <submittedName>
        <fullName evidence="9">Multidrug resistance efflux protein QacC</fullName>
    </submittedName>
</protein>
<gene>
    <name evidence="9" type="ORF">FD29_GL002108</name>
</gene>
<dbReference type="Proteomes" id="UP000050872">
    <property type="component" value="Unassembled WGS sequence"/>
</dbReference>
<reference evidence="9 10" key="1">
    <citation type="journal article" date="2015" name="Genome Announc.">
        <title>Expanding the biotechnology potential of lactobacilli through comparative genomics of 213 strains and associated genera.</title>
        <authorList>
            <person name="Sun Z."/>
            <person name="Harris H.M."/>
            <person name="McCann A."/>
            <person name="Guo C."/>
            <person name="Argimon S."/>
            <person name="Zhang W."/>
            <person name="Yang X."/>
            <person name="Jeffery I.B."/>
            <person name="Cooney J.C."/>
            <person name="Kagawa T.F."/>
            <person name="Liu W."/>
            <person name="Song Y."/>
            <person name="Salvetti E."/>
            <person name="Wrobel A."/>
            <person name="Rasinkangas P."/>
            <person name="Parkhill J."/>
            <person name="Rea M.C."/>
            <person name="O'Sullivan O."/>
            <person name="Ritari J."/>
            <person name="Douillard F.P."/>
            <person name="Paul Ross R."/>
            <person name="Yang R."/>
            <person name="Briner A.E."/>
            <person name="Felis G.E."/>
            <person name="de Vos W.M."/>
            <person name="Barrangou R."/>
            <person name="Klaenhammer T.R."/>
            <person name="Caufield P.W."/>
            <person name="Cui Y."/>
            <person name="Zhang H."/>
            <person name="O'Toole P.W."/>
        </authorList>
    </citation>
    <scope>NUCLEOTIDE SEQUENCE [LARGE SCALE GENOMIC DNA]</scope>
    <source>
        <strain evidence="9 10">DSM 14500</strain>
    </source>
</reference>
<dbReference type="PANTHER" id="PTHR30561">
    <property type="entry name" value="SMR FAMILY PROTON-DEPENDENT DRUG EFFLUX TRANSPORTER SUGE"/>
    <property type="match status" value="1"/>
</dbReference>
<feature type="transmembrane region" description="Helical" evidence="8">
    <location>
        <begin position="98"/>
        <end position="116"/>
    </location>
</feature>
<comment type="similarity">
    <text evidence="7">Belongs to the drug/metabolite transporter (DMT) superfamily. Small multidrug resistance (SMR) (TC 2.A.7.1) family.</text>
</comment>
<evidence type="ECO:0000256" key="4">
    <source>
        <dbReference type="ARBA" id="ARBA00022692"/>
    </source>
</evidence>
<dbReference type="STRING" id="1423770.FD29_GL002108"/>
<keyword evidence="5 8" id="KW-1133">Transmembrane helix</keyword>
<feature type="transmembrane region" description="Helical" evidence="8">
    <location>
        <begin position="14"/>
        <end position="34"/>
    </location>
</feature>
<organism evidence="9 10">
    <name type="scientific">Companilactobacillus mindensis DSM 14500</name>
    <dbReference type="NCBI Taxonomy" id="1423770"/>
    <lineage>
        <taxon>Bacteria</taxon>
        <taxon>Bacillati</taxon>
        <taxon>Bacillota</taxon>
        <taxon>Bacilli</taxon>
        <taxon>Lactobacillales</taxon>
        <taxon>Lactobacillaceae</taxon>
        <taxon>Companilactobacillus</taxon>
    </lineage>
</organism>
<evidence type="ECO:0000313" key="10">
    <source>
        <dbReference type="Proteomes" id="UP000050872"/>
    </source>
</evidence>
<dbReference type="Gene3D" id="1.10.3730.20">
    <property type="match status" value="1"/>
</dbReference>
<keyword evidence="2" id="KW-0813">Transport</keyword>
<keyword evidence="4 7" id="KW-0812">Transmembrane</keyword>
<evidence type="ECO:0000313" key="9">
    <source>
        <dbReference type="EMBL" id="KRL44544.1"/>
    </source>
</evidence>
<sequence length="117" mass="12799">MYDIERKFGPGKTLMNYLLLLVSIGFEVLGTSLLKKTDGFTNLLPTLGTLLSYFICLFVLSHVLKRLPLSLTYATWGSVGLILVTIAGIVFYHETISMTAIAGLILVISGTVLINVF</sequence>
<comment type="subcellular location">
    <subcellularLocation>
        <location evidence="1 7">Cell membrane</location>
        <topology evidence="1 7">Multi-pass membrane protein</topology>
    </subcellularLocation>
</comment>
<evidence type="ECO:0000256" key="8">
    <source>
        <dbReference type="SAM" id="Phobius"/>
    </source>
</evidence>